<organism evidence="7 8">
    <name type="scientific">SAR86 cluster bacterium</name>
    <dbReference type="NCBI Taxonomy" id="2030880"/>
    <lineage>
        <taxon>Bacteria</taxon>
        <taxon>Pseudomonadati</taxon>
        <taxon>Pseudomonadota</taxon>
        <taxon>Gammaproteobacteria</taxon>
        <taxon>SAR86 cluster</taxon>
    </lineage>
</organism>
<dbReference type="SUPFAM" id="SSF50998">
    <property type="entry name" value="Quinoprotein alcohol dehydrogenase-like"/>
    <property type="match status" value="1"/>
</dbReference>
<comment type="subunit">
    <text evidence="4">Part of the Bam complex.</text>
</comment>
<dbReference type="NCBIfam" id="TIGR03300">
    <property type="entry name" value="assembly_YfgL"/>
    <property type="match status" value="1"/>
</dbReference>
<dbReference type="InterPro" id="IPR015943">
    <property type="entry name" value="WD40/YVTN_repeat-like_dom_sf"/>
</dbReference>
<keyword evidence="2 4" id="KW-0472">Membrane</keyword>
<dbReference type="GO" id="GO:0051205">
    <property type="term" value="P:protein insertion into membrane"/>
    <property type="evidence" value="ECO:0007669"/>
    <property type="project" value="UniProtKB-UniRule"/>
</dbReference>
<comment type="caution">
    <text evidence="7">The sequence shown here is derived from an EMBL/GenBank/DDBJ whole genome shotgun (WGS) entry which is preliminary data.</text>
</comment>
<dbReference type="SMART" id="SM00564">
    <property type="entry name" value="PQQ"/>
    <property type="match status" value="6"/>
</dbReference>
<keyword evidence="1 4" id="KW-0732">Signal</keyword>
<dbReference type="PROSITE" id="PS51257">
    <property type="entry name" value="PROKAR_LIPOPROTEIN"/>
    <property type="match status" value="1"/>
</dbReference>
<comment type="function">
    <text evidence="4">Part of the outer membrane protein assembly complex, which is involved in assembly and insertion of beta-barrel proteins into the outer membrane.</text>
</comment>
<evidence type="ECO:0000256" key="4">
    <source>
        <dbReference type="HAMAP-Rule" id="MF_00923"/>
    </source>
</evidence>
<dbReference type="AlphaFoldDB" id="A0A520LS31"/>
<gene>
    <name evidence="4 7" type="primary">bamB</name>
    <name evidence="7" type="ORF">EVB01_01940</name>
</gene>
<accession>A0A520LS31</accession>
<evidence type="ECO:0000256" key="5">
    <source>
        <dbReference type="SAM" id="SignalP"/>
    </source>
</evidence>
<dbReference type="Pfam" id="PF13360">
    <property type="entry name" value="PQQ_2"/>
    <property type="match status" value="1"/>
</dbReference>
<evidence type="ECO:0000313" key="8">
    <source>
        <dbReference type="Proteomes" id="UP000319023"/>
    </source>
</evidence>
<keyword evidence="3 4" id="KW-0998">Cell outer membrane</keyword>
<dbReference type="InterPro" id="IPR002372">
    <property type="entry name" value="PQQ_rpt_dom"/>
</dbReference>
<reference evidence="7 8" key="1">
    <citation type="submission" date="2019-02" db="EMBL/GenBank/DDBJ databases">
        <title>Prokaryotic population dynamics and viral predation in marine succession experiment using metagenomics: the confinement effect.</title>
        <authorList>
            <person name="Haro-Moreno J.M."/>
            <person name="Rodriguez-Valera F."/>
            <person name="Lopez-Perez M."/>
        </authorList>
    </citation>
    <scope>NUCLEOTIDE SEQUENCE [LARGE SCALE GENOMIC DNA]</scope>
    <source>
        <strain evidence="7">MED-G168</strain>
    </source>
</reference>
<name>A0A520LS31_9GAMM</name>
<evidence type="ECO:0000256" key="2">
    <source>
        <dbReference type="ARBA" id="ARBA00023136"/>
    </source>
</evidence>
<comment type="similarity">
    <text evidence="4">Belongs to the BamB family.</text>
</comment>
<keyword evidence="4" id="KW-0564">Palmitate</keyword>
<evidence type="ECO:0000256" key="1">
    <source>
        <dbReference type="ARBA" id="ARBA00022729"/>
    </source>
</evidence>
<dbReference type="GO" id="GO:0043165">
    <property type="term" value="P:Gram-negative-bacterium-type cell outer membrane assembly"/>
    <property type="evidence" value="ECO:0007669"/>
    <property type="project" value="UniProtKB-UniRule"/>
</dbReference>
<feature type="domain" description="Pyrrolo-quinoline quinone repeat" evidence="6">
    <location>
        <begin position="78"/>
        <end position="308"/>
    </location>
</feature>
<comment type="subcellular location">
    <subcellularLocation>
        <location evidence="4">Cell outer membrane</location>
        <topology evidence="4">Lipid-anchor</topology>
    </subcellularLocation>
</comment>
<evidence type="ECO:0000313" key="7">
    <source>
        <dbReference type="EMBL" id="RZO11800.1"/>
    </source>
</evidence>
<dbReference type="EMBL" id="SHBN01000029">
    <property type="protein sequence ID" value="RZO11800.1"/>
    <property type="molecule type" value="Genomic_DNA"/>
</dbReference>
<dbReference type="InterPro" id="IPR017687">
    <property type="entry name" value="BamB"/>
</dbReference>
<protein>
    <recommendedName>
        <fullName evidence="4">Outer membrane protein assembly factor BamB</fullName>
    </recommendedName>
</protein>
<feature type="chain" id="PRO_5022274647" description="Outer membrane protein assembly factor BamB" evidence="5">
    <location>
        <begin position="24"/>
        <end position="381"/>
    </location>
</feature>
<feature type="signal peptide" evidence="5">
    <location>
        <begin position="1"/>
        <end position="23"/>
    </location>
</feature>
<evidence type="ECO:0000259" key="6">
    <source>
        <dbReference type="Pfam" id="PF13360"/>
    </source>
</evidence>
<dbReference type="InterPro" id="IPR018391">
    <property type="entry name" value="PQQ_b-propeller_rpt"/>
</dbReference>
<evidence type="ECO:0000256" key="3">
    <source>
        <dbReference type="ARBA" id="ARBA00023237"/>
    </source>
</evidence>
<dbReference type="Proteomes" id="UP000319023">
    <property type="component" value="Unassembled WGS sequence"/>
</dbReference>
<proteinExistence type="inferred from homology"/>
<dbReference type="HAMAP" id="MF_00923">
    <property type="entry name" value="OM_assembly_BamB"/>
    <property type="match status" value="1"/>
</dbReference>
<sequence>MKNNIFLSIILILISSCSTLAFWEDDSDGEVIEPVALQSFKNEYPLYIEWKKSFKGENNLGSFRPSFYSGNMLVADPEGNISSLNPQSGKESWKINLDRELAAGVASGFGKLIVSDLNGFVIAIDSETQEIIWEKNIGGEVLSKAVVSASLILVKNSVGELVALSALSGEKKWSFRSQLPALTVRGTGESIIENGIVFSTFDNGRLGAFQLETGFFLWDAPISFVEGSSELENLIDGDSAPVIAKQLIFATNYQGNLTAFDIAQKRPVWNANASSFYSPIVANNMIMVIQDDGSILSFSLANLSPSWTSEEYLRRELSSGAAYKNLLLIGDLDGYVHVINPMTGITVGRKKVSGNPIMNIVTFRDFAYAIDQDSNVVAIKL</sequence>
<keyword evidence="4" id="KW-0449">Lipoprotein</keyword>
<dbReference type="InterPro" id="IPR011047">
    <property type="entry name" value="Quinoprotein_ADH-like_sf"/>
</dbReference>
<dbReference type="GO" id="GO:0009279">
    <property type="term" value="C:cell outer membrane"/>
    <property type="evidence" value="ECO:0007669"/>
    <property type="project" value="UniProtKB-SubCell"/>
</dbReference>
<dbReference type="Gene3D" id="2.130.10.10">
    <property type="entry name" value="YVTN repeat-like/Quinoprotein amine dehydrogenase"/>
    <property type="match status" value="1"/>
</dbReference>
<dbReference type="PANTHER" id="PTHR34512">
    <property type="entry name" value="CELL SURFACE PROTEIN"/>
    <property type="match status" value="1"/>
</dbReference>
<dbReference type="PANTHER" id="PTHR34512:SF30">
    <property type="entry name" value="OUTER MEMBRANE PROTEIN ASSEMBLY FACTOR BAMB"/>
    <property type="match status" value="1"/>
</dbReference>